<sequence length="339" mass="37303">MSQSRLALKRAVSLAKFLLNVAAAGATIATLLGFAGSLWWVFELFEHPRPQYCLILIAAVVVGGISRQAWSFAWCLPLLLNLVLIVPLFFSPAQGSDLQPANLIPGSTLRLLLVNLDHHNQETSPAIQYIESQNVDLVLLQEVTSRSLSTLQSNLSRYRVATSLPRENSTGVAMLVPTTPSQSVEIVATQIIELPPNSGAPLIETTLRWDSTEVVILGLSIARPQNRGSSAFQQVEFDAAAEWSLRQQRQEKREVVVIGDFNTTPWSGRYEKFLQDSNLRNSLRGFGLQPTWHAALPSPLMVAIDHCLHSSSIRTINRATGANIGSDHLPLLVELQRGF</sequence>
<feature type="transmembrane region" description="Helical" evidence="1">
    <location>
        <begin position="48"/>
        <end position="65"/>
    </location>
</feature>
<keyword evidence="1" id="KW-0472">Membrane</keyword>
<evidence type="ECO:0000256" key="1">
    <source>
        <dbReference type="SAM" id="Phobius"/>
    </source>
</evidence>
<dbReference type="SUPFAM" id="SSF56219">
    <property type="entry name" value="DNase I-like"/>
    <property type="match status" value="1"/>
</dbReference>
<keyword evidence="1" id="KW-0812">Transmembrane</keyword>
<dbReference type="Gene3D" id="3.60.10.10">
    <property type="entry name" value="Endonuclease/exonuclease/phosphatase"/>
    <property type="match status" value="1"/>
</dbReference>
<protein>
    <recommendedName>
        <fullName evidence="2">Endonuclease/exonuclease/phosphatase domain-containing protein</fullName>
    </recommendedName>
</protein>
<gene>
    <name evidence="3" type="ORF">Mic7113_1235</name>
</gene>
<dbReference type="EMBL" id="CP003630">
    <property type="protein sequence ID" value="AFZ17125.1"/>
    <property type="molecule type" value="Genomic_DNA"/>
</dbReference>
<dbReference type="GO" id="GO:0003824">
    <property type="term" value="F:catalytic activity"/>
    <property type="evidence" value="ECO:0007669"/>
    <property type="project" value="InterPro"/>
</dbReference>
<dbReference type="OrthoDB" id="9796594at2"/>
<dbReference type="Proteomes" id="UP000010471">
    <property type="component" value="Chromosome"/>
</dbReference>
<keyword evidence="1" id="KW-1133">Transmembrane helix</keyword>
<accession>K9W9T5</accession>
<evidence type="ECO:0000313" key="3">
    <source>
        <dbReference type="EMBL" id="AFZ17125.1"/>
    </source>
</evidence>
<dbReference type="Pfam" id="PF03372">
    <property type="entry name" value="Exo_endo_phos"/>
    <property type="match status" value="1"/>
</dbReference>
<dbReference type="STRING" id="1173027.Mic7113_1235"/>
<evidence type="ECO:0000313" key="4">
    <source>
        <dbReference type="Proteomes" id="UP000010471"/>
    </source>
</evidence>
<name>K9W9T5_9CYAN</name>
<dbReference type="eggNOG" id="COG3021">
    <property type="taxonomic scope" value="Bacteria"/>
</dbReference>
<reference evidence="3 4" key="1">
    <citation type="submission" date="2012-06" db="EMBL/GenBank/DDBJ databases">
        <title>Finished chromosome of genome of Microcoleus sp. PCC 7113.</title>
        <authorList>
            <consortium name="US DOE Joint Genome Institute"/>
            <person name="Gugger M."/>
            <person name="Coursin T."/>
            <person name="Rippka R."/>
            <person name="Tandeau De Marsac N."/>
            <person name="Huntemann M."/>
            <person name="Wei C.-L."/>
            <person name="Han J."/>
            <person name="Detter J.C."/>
            <person name="Han C."/>
            <person name="Tapia R."/>
            <person name="Chen A."/>
            <person name="Kyrpides N."/>
            <person name="Mavromatis K."/>
            <person name="Markowitz V."/>
            <person name="Szeto E."/>
            <person name="Ivanova N."/>
            <person name="Pagani I."/>
            <person name="Pati A."/>
            <person name="Goodwin L."/>
            <person name="Nordberg H.P."/>
            <person name="Cantor M.N."/>
            <person name="Hua S.X."/>
            <person name="Woyke T."/>
            <person name="Kerfeld C.A."/>
        </authorList>
    </citation>
    <scope>NUCLEOTIDE SEQUENCE [LARGE SCALE GENOMIC DNA]</scope>
    <source>
        <strain evidence="3 4">PCC 7113</strain>
    </source>
</reference>
<feature type="transmembrane region" description="Helical" evidence="1">
    <location>
        <begin position="21"/>
        <end position="42"/>
    </location>
</feature>
<dbReference type="RefSeq" id="WP_015181285.1">
    <property type="nucleotide sequence ID" value="NC_019738.1"/>
</dbReference>
<feature type="transmembrane region" description="Helical" evidence="1">
    <location>
        <begin position="72"/>
        <end position="90"/>
    </location>
</feature>
<organism evidence="3 4">
    <name type="scientific">Allocoleopsis franciscana PCC 7113</name>
    <dbReference type="NCBI Taxonomy" id="1173027"/>
    <lineage>
        <taxon>Bacteria</taxon>
        <taxon>Bacillati</taxon>
        <taxon>Cyanobacteriota</taxon>
        <taxon>Cyanophyceae</taxon>
        <taxon>Coleofasciculales</taxon>
        <taxon>Coleofasciculaceae</taxon>
        <taxon>Allocoleopsis</taxon>
        <taxon>Allocoleopsis franciscana</taxon>
    </lineage>
</organism>
<dbReference type="HOGENOM" id="CLU_052333_0_1_3"/>
<feature type="domain" description="Endonuclease/exonuclease/phosphatase" evidence="2">
    <location>
        <begin position="127"/>
        <end position="328"/>
    </location>
</feature>
<dbReference type="AlphaFoldDB" id="K9W9T5"/>
<dbReference type="InterPro" id="IPR005135">
    <property type="entry name" value="Endo/exonuclease/phosphatase"/>
</dbReference>
<proteinExistence type="predicted"/>
<evidence type="ECO:0000259" key="2">
    <source>
        <dbReference type="Pfam" id="PF03372"/>
    </source>
</evidence>
<dbReference type="InterPro" id="IPR036691">
    <property type="entry name" value="Endo/exonu/phosph_ase_sf"/>
</dbReference>
<dbReference type="KEGG" id="mic:Mic7113_1235"/>
<keyword evidence="4" id="KW-1185">Reference proteome</keyword>